<dbReference type="STRING" id="1838286.Verru16b_02827"/>
<dbReference type="AlphaFoldDB" id="A0A1D8AXY2"/>
<evidence type="ECO:0000313" key="1">
    <source>
        <dbReference type="EMBL" id="AOS45740.1"/>
    </source>
</evidence>
<gene>
    <name evidence="1" type="ORF">Verru16b_02827</name>
</gene>
<name>A0A1D8AXY2_9BACT</name>
<dbReference type="SUPFAM" id="SSF53756">
    <property type="entry name" value="UDP-Glycosyltransferase/glycogen phosphorylase"/>
    <property type="match status" value="1"/>
</dbReference>
<protein>
    <recommendedName>
        <fullName evidence="3">Glycosyl transferases group 1</fullName>
    </recommendedName>
</protein>
<dbReference type="Gene3D" id="3.40.50.2000">
    <property type="entry name" value="Glycogen Phosphorylase B"/>
    <property type="match status" value="1"/>
</dbReference>
<dbReference type="EMBL" id="CP016094">
    <property type="protein sequence ID" value="AOS45740.1"/>
    <property type="molecule type" value="Genomic_DNA"/>
</dbReference>
<dbReference type="KEGG" id="obg:Verru16b_02827"/>
<reference evidence="1 2" key="1">
    <citation type="submission" date="2016-06" db="EMBL/GenBank/DDBJ databases">
        <title>Three novel species with peptidoglycan cell walls form the new genus Lacunisphaera gen. nov. in the family Opitutaceae of the verrucomicrobial subdivision 4.</title>
        <authorList>
            <person name="Rast P."/>
            <person name="Gloeckner I."/>
            <person name="Jogler M."/>
            <person name="Boedeker C."/>
            <person name="Jeske O."/>
            <person name="Wiegand S."/>
            <person name="Reinhardt R."/>
            <person name="Schumann P."/>
            <person name="Rohde M."/>
            <person name="Spring S."/>
            <person name="Gloeckner F.O."/>
            <person name="Jogler C."/>
        </authorList>
    </citation>
    <scope>NUCLEOTIDE SEQUENCE [LARGE SCALE GENOMIC DNA]</scope>
    <source>
        <strain evidence="1 2">IG16b</strain>
    </source>
</reference>
<proteinExistence type="predicted"/>
<organism evidence="1 2">
    <name type="scientific">Lacunisphaera limnophila</name>
    <dbReference type="NCBI Taxonomy" id="1838286"/>
    <lineage>
        <taxon>Bacteria</taxon>
        <taxon>Pseudomonadati</taxon>
        <taxon>Verrucomicrobiota</taxon>
        <taxon>Opitutia</taxon>
        <taxon>Opitutales</taxon>
        <taxon>Opitutaceae</taxon>
        <taxon>Lacunisphaera</taxon>
    </lineage>
</organism>
<sequence length="172" mass="19797">MLLYDKIHWEREHYEPTLLTPILTALQQAGCRVHHLRYGQYQEEDYRALLQRVGAMVFLCEHETQGFAYLQALASGVPILAWDRGGLWRDPNYYPHLVQFAPVCSVPYFDERCGRRFADLAGFQDELPGFLAGVARREFRPRDYVVENFLLADRAAAYLKLSAGIRHPAVPA</sequence>
<dbReference type="Proteomes" id="UP000095228">
    <property type="component" value="Chromosome"/>
</dbReference>
<evidence type="ECO:0008006" key="3">
    <source>
        <dbReference type="Google" id="ProtNLM"/>
    </source>
</evidence>
<dbReference type="RefSeq" id="WP_083270360.1">
    <property type="nucleotide sequence ID" value="NZ_CP016094.1"/>
</dbReference>
<accession>A0A1D8AXY2</accession>
<keyword evidence="2" id="KW-1185">Reference proteome</keyword>
<evidence type="ECO:0000313" key="2">
    <source>
        <dbReference type="Proteomes" id="UP000095228"/>
    </source>
</evidence>
<dbReference type="OrthoDB" id="7374792at2"/>